<evidence type="ECO:0000313" key="2">
    <source>
        <dbReference type="EMBL" id="KXH44104.1"/>
    </source>
</evidence>
<protein>
    <recommendedName>
        <fullName evidence="4">Siroheme synthase</fullName>
    </recommendedName>
</protein>
<evidence type="ECO:0000256" key="1">
    <source>
        <dbReference type="SAM" id="MobiDB-lite"/>
    </source>
</evidence>
<organism evidence="2 3">
    <name type="scientific">Colletotrichum simmondsii</name>
    <dbReference type="NCBI Taxonomy" id="703756"/>
    <lineage>
        <taxon>Eukaryota</taxon>
        <taxon>Fungi</taxon>
        <taxon>Dikarya</taxon>
        <taxon>Ascomycota</taxon>
        <taxon>Pezizomycotina</taxon>
        <taxon>Sordariomycetes</taxon>
        <taxon>Hypocreomycetidae</taxon>
        <taxon>Glomerellales</taxon>
        <taxon>Glomerellaceae</taxon>
        <taxon>Colletotrichum</taxon>
        <taxon>Colletotrichum acutatum species complex</taxon>
    </lineage>
</organism>
<evidence type="ECO:0000313" key="3">
    <source>
        <dbReference type="Proteomes" id="UP000070328"/>
    </source>
</evidence>
<name>A0A135T7I5_9PEZI</name>
<dbReference type="AlphaFoldDB" id="A0A135T7I5"/>
<dbReference type="OrthoDB" id="8864979at2759"/>
<feature type="region of interest" description="Disordered" evidence="1">
    <location>
        <begin position="321"/>
        <end position="340"/>
    </location>
</feature>
<evidence type="ECO:0008006" key="4">
    <source>
        <dbReference type="Google" id="ProtNLM"/>
    </source>
</evidence>
<proteinExistence type="predicted"/>
<accession>A0A135T7I5</accession>
<dbReference type="InterPro" id="IPR025204">
    <property type="entry name" value="CENP-L"/>
</dbReference>
<dbReference type="Proteomes" id="UP000070328">
    <property type="component" value="Unassembled WGS sequence"/>
</dbReference>
<dbReference type="Pfam" id="PF13092">
    <property type="entry name" value="CENP-L"/>
    <property type="match status" value="1"/>
</dbReference>
<comment type="caution">
    <text evidence="2">The sequence shown here is derived from an EMBL/GenBank/DDBJ whole genome shotgun (WGS) entry which is preliminary data.</text>
</comment>
<feature type="region of interest" description="Disordered" evidence="1">
    <location>
        <begin position="1"/>
        <end position="38"/>
    </location>
</feature>
<gene>
    <name evidence="2" type="ORF">CSIM01_04408</name>
</gene>
<dbReference type="EMBL" id="JFBX01000255">
    <property type="protein sequence ID" value="KXH44104.1"/>
    <property type="molecule type" value="Genomic_DNA"/>
</dbReference>
<sequence length="425" mass="45984">MPPRGRPRAAAAAAEFDSEVLPDRPSPSSLEEREPPPPFFNTTFSTHRASPLYVGANTLSFPRLQALSQRLRDTLVGDVVRGVQVGLEGSDSSLGRAGPLEKVGIRWVGVEAILGGADDTDPDLSRDLSSDAVETDDTVRKKRCLVFEMRYENALCTAVLLPSLSEKITEEPTAELQSANSLGVPGLLTSSGTKDDRNFLHLPLLLLRMPAPLKSVIVDFLSSTFDCRISSLRLGTKGLTTAWERWIEDAGLPSQGPLAKDMVLTLGFYIPPAVTSDGTDEQPPDGLGIKSIDIIIPAEELKRFTKEGRTLTNPTIINNAGLTQGYQDDPRRRKRLAGGKSDEGWGWVDGQGEHDEAFLHALGAYLEKHLALNLFHPGVRVTKIACGGFVLSEGRVKVFVPPGGDEEVFEPVKNLISDLIASANS</sequence>
<keyword evidence="3" id="KW-1185">Reference proteome</keyword>
<reference evidence="2 3" key="1">
    <citation type="submission" date="2014-02" db="EMBL/GenBank/DDBJ databases">
        <title>The genome sequence of Colletotrichum simmondsii CBS122122.</title>
        <authorList>
            <person name="Baroncelli R."/>
            <person name="Thon M.R."/>
        </authorList>
    </citation>
    <scope>NUCLEOTIDE SEQUENCE [LARGE SCALE GENOMIC DNA]</scope>
    <source>
        <strain evidence="2 3">CBS122122</strain>
    </source>
</reference>